<comment type="caution">
    <text evidence="1">The sequence shown here is derived from an EMBL/GenBank/DDBJ whole genome shotgun (WGS) entry which is preliminary data.</text>
</comment>
<name>A0A2N8RZ50_STUST</name>
<accession>A0A2N8RZ50</accession>
<dbReference type="Proteomes" id="UP000235925">
    <property type="component" value="Unassembled WGS sequence"/>
</dbReference>
<dbReference type="EMBL" id="POUN01000004">
    <property type="protein sequence ID" value="PNF79632.1"/>
    <property type="molecule type" value="Genomic_DNA"/>
</dbReference>
<evidence type="ECO:0000313" key="1">
    <source>
        <dbReference type="EMBL" id="PNF79632.1"/>
    </source>
</evidence>
<dbReference type="Pfam" id="PF02924">
    <property type="entry name" value="HDPD"/>
    <property type="match status" value="1"/>
</dbReference>
<gene>
    <name evidence="1" type="ORF">CXK92_13365</name>
</gene>
<dbReference type="OrthoDB" id="9099687at2"/>
<dbReference type="InterPro" id="IPR004195">
    <property type="entry name" value="Head_decoration_D"/>
</dbReference>
<dbReference type="RefSeq" id="WP_102825522.1">
    <property type="nucleotide sequence ID" value="NZ_CP139348.1"/>
</dbReference>
<proteinExistence type="predicted"/>
<reference evidence="1 2" key="1">
    <citation type="submission" date="2018-01" db="EMBL/GenBank/DDBJ databases">
        <title>Denitrification phenotypes of diverse strains of Pseudomonas stutzeri.</title>
        <authorList>
            <person name="Milligan D.A."/>
            <person name="Bergaust L."/>
            <person name="Bakken L.R."/>
            <person name="Frostegard A."/>
        </authorList>
    </citation>
    <scope>NUCLEOTIDE SEQUENCE [LARGE SCALE GENOMIC DNA]</scope>
    <source>
        <strain evidence="1 2">KC</strain>
    </source>
</reference>
<evidence type="ECO:0000313" key="2">
    <source>
        <dbReference type="Proteomes" id="UP000235925"/>
    </source>
</evidence>
<organism evidence="1 2">
    <name type="scientific">Stutzerimonas stutzeri</name>
    <name type="common">Pseudomonas stutzeri</name>
    <dbReference type="NCBI Taxonomy" id="316"/>
    <lineage>
        <taxon>Bacteria</taxon>
        <taxon>Pseudomonadati</taxon>
        <taxon>Pseudomonadota</taxon>
        <taxon>Gammaproteobacteria</taxon>
        <taxon>Pseudomonadales</taxon>
        <taxon>Pseudomonadaceae</taxon>
        <taxon>Stutzerimonas</taxon>
    </lineage>
</organism>
<sequence>MTIKTEGVYAGEFLLSEANGTRSREEVVIAAGSGILMAGTLIALITAANALTPTADAGNTGNGTVGSVTVTSAAITGDYLLTITEVAANGGKFDLVDPTGSRVGTGTVGQPFTGGGLTFTLSDGSTDFAVDDGFTLAVLANLGEYTGYDEAGTDDGRRTASGILFASVDATVNDVRAVGVMRDAEVIERLLTGLDANGRADLLAKGIIIRP</sequence>
<protein>
    <submittedName>
        <fullName evidence="1">Head decoration protein</fullName>
    </submittedName>
</protein>
<dbReference type="AlphaFoldDB" id="A0A2N8RZ50"/>